<sequence length="91" mass="10281">MKLSDRYYGEMPKSQNAESSENCNRKFARCQPDDLSILGLCPTAHSRRTIQEKVASTKDALLCKYLPSPTSSDSISLICFPSPRDPVEWRL</sequence>
<dbReference type="Gramene" id="Pp3c7_25620V3.2">
    <property type="protein sequence ID" value="PAC:32923125.CDS.1"/>
    <property type="gene ID" value="Pp3c7_25620"/>
</dbReference>
<reference evidence="2 3" key="1">
    <citation type="journal article" date="2008" name="Science">
        <title>The Physcomitrella genome reveals evolutionary insights into the conquest of land by plants.</title>
        <authorList>
            <person name="Rensing S."/>
            <person name="Lang D."/>
            <person name="Zimmer A."/>
            <person name="Terry A."/>
            <person name="Salamov A."/>
            <person name="Shapiro H."/>
            <person name="Nishiyama T."/>
            <person name="Perroud P.-F."/>
            <person name="Lindquist E."/>
            <person name="Kamisugi Y."/>
            <person name="Tanahashi T."/>
            <person name="Sakakibara K."/>
            <person name="Fujita T."/>
            <person name="Oishi K."/>
            <person name="Shin-I T."/>
            <person name="Kuroki Y."/>
            <person name="Toyoda A."/>
            <person name="Suzuki Y."/>
            <person name="Hashimoto A."/>
            <person name="Yamaguchi K."/>
            <person name="Sugano A."/>
            <person name="Kohara Y."/>
            <person name="Fujiyama A."/>
            <person name="Anterola A."/>
            <person name="Aoki S."/>
            <person name="Ashton N."/>
            <person name="Barbazuk W.B."/>
            <person name="Barker E."/>
            <person name="Bennetzen J."/>
            <person name="Bezanilla M."/>
            <person name="Blankenship R."/>
            <person name="Cho S.H."/>
            <person name="Dutcher S."/>
            <person name="Estelle M."/>
            <person name="Fawcett J.A."/>
            <person name="Gundlach H."/>
            <person name="Hanada K."/>
            <person name="Heyl A."/>
            <person name="Hicks K.A."/>
            <person name="Hugh J."/>
            <person name="Lohr M."/>
            <person name="Mayer K."/>
            <person name="Melkozernov A."/>
            <person name="Murata T."/>
            <person name="Nelson D."/>
            <person name="Pils B."/>
            <person name="Prigge M."/>
            <person name="Reiss B."/>
            <person name="Renner T."/>
            <person name="Rombauts S."/>
            <person name="Rushton P."/>
            <person name="Sanderfoot A."/>
            <person name="Schween G."/>
            <person name="Shiu S.-H."/>
            <person name="Stueber K."/>
            <person name="Theodoulou F.L."/>
            <person name="Tu H."/>
            <person name="Van de Peer Y."/>
            <person name="Verrier P.J."/>
            <person name="Waters E."/>
            <person name="Wood A."/>
            <person name="Yang L."/>
            <person name="Cove D."/>
            <person name="Cuming A."/>
            <person name="Hasebe M."/>
            <person name="Lucas S."/>
            <person name="Mishler D.B."/>
            <person name="Reski R."/>
            <person name="Grigoriev I."/>
            <person name="Quatrano R.S."/>
            <person name="Boore J.L."/>
        </authorList>
    </citation>
    <scope>NUCLEOTIDE SEQUENCE [LARGE SCALE GENOMIC DNA]</scope>
    <source>
        <strain evidence="2 3">cv. Gransden 2004</strain>
    </source>
</reference>
<reference evidence="2 3" key="2">
    <citation type="journal article" date="2018" name="Plant J.">
        <title>The Physcomitrella patens chromosome-scale assembly reveals moss genome structure and evolution.</title>
        <authorList>
            <person name="Lang D."/>
            <person name="Ullrich K.K."/>
            <person name="Murat F."/>
            <person name="Fuchs J."/>
            <person name="Jenkins J."/>
            <person name="Haas F.B."/>
            <person name="Piednoel M."/>
            <person name="Gundlach H."/>
            <person name="Van Bel M."/>
            <person name="Meyberg R."/>
            <person name="Vives C."/>
            <person name="Morata J."/>
            <person name="Symeonidi A."/>
            <person name="Hiss M."/>
            <person name="Muchero W."/>
            <person name="Kamisugi Y."/>
            <person name="Saleh O."/>
            <person name="Blanc G."/>
            <person name="Decker E.L."/>
            <person name="van Gessel N."/>
            <person name="Grimwood J."/>
            <person name="Hayes R.D."/>
            <person name="Graham S.W."/>
            <person name="Gunter L.E."/>
            <person name="McDaniel S.F."/>
            <person name="Hoernstein S.N.W."/>
            <person name="Larsson A."/>
            <person name="Li F.W."/>
            <person name="Perroud P.F."/>
            <person name="Phillips J."/>
            <person name="Ranjan P."/>
            <person name="Rokshar D.S."/>
            <person name="Rothfels C.J."/>
            <person name="Schneider L."/>
            <person name="Shu S."/>
            <person name="Stevenson D.W."/>
            <person name="Thummler F."/>
            <person name="Tillich M."/>
            <person name="Villarreal Aguilar J.C."/>
            <person name="Widiez T."/>
            <person name="Wong G.K."/>
            <person name="Wymore A."/>
            <person name="Zhang Y."/>
            <person name="Zimmer A.D."/>
            <person name="Quatrano R.S."/>
            <person name="Mayer K.F.X."/>
            <person name="Goodstein D."/>
            <person name="Casacuberta J.M."/>
            <person name="Vandepoele K."/>
            <person name="Reski R."/>
            <person name="Cuming A.C."/>
            <person name="Tuskan G.A."/>
            <person name="Maumus F."/>
            <person name="Salse J."/>
            <person name="Schmutz J."/>
            <person name="Rensing S.A."/>
        </authorList>
    </citation>
    <scope>NUCLEOTIDE SEQUENCE [LARGE SCALE GENOMIC DNA]</scope>
    <source>
        <strain evidence="2 3">cv. Gransden 2004</strain>
    </source>
</reference>
<evidence type="ECO:0000313" key="3">
    <source>
        <dbReference type="Proteomes" id="UP000006727"/>
    </source>
</evidence>
<reference evidence="2" key="3">
    <citation type="submission" date="2020-12" db="UniProtKB">
        <authorList>
            <consortium name="EnsemblPlants"/>
        </authorList>
    </citation>
    <scope>IDENTIFICATION</scope>
</reference>
<protein>
    <submittedName>
        <fullName evidence="2">Uncharacterized protein</fullName>
    </submittedName>
</protein>
<dbReference type="AlphaFoldDB" id="A0A7I3Z4G7"/>
<proteinExistence type="predicted"/>
<dbReference type="Proteomes" id="UP000006727">
    <property type="component" value="Chromosome 7"/>
</dbReference>
<dbReference type="InParanoid" id="A0A7I3Z4G7"/>
<name>A0A7I3Z4G7_PHYPA</name>
<organism evidence="2 3">
    <name type="scientific">Physcomitrium patens</name>
    <name type="common">Spreading-leaved earth moss</name>
    <name type="synonym">Physcomitrella patens</name>
    <dbReference type="NCBI Taxonomy" id="3218"/>
    <lineage>
        <taxon>Eukaryota</taxon>
        <taxon>Viridiplantae</taxon>
        <taxon>Streptophyta</taxon>
        <taxon>Embryophyta</taxon>
        <taxon>Bryophyta</taxon>
        <taxon>Bryophytina</taxon>
        <taxon>Bryopsida</taxon>
        <taxon>Funariidae</taxon>
        <taxon>Funariales</taxon>
        <taxon>Funariaceae</taxon>
        <taxon>Physcomitrium</taxon>
    </lineage>
</organism>
<evidence type="ECO:0000313" key="2">
    <source>
        <dbReference type="EnsemblPlants" id="PAC:32923125.CDS.1"/>
    </source>
</evidence>
<accession>A0A7I3Z4G7</accession>
<feature type="region of interest" description="Disordered" evidence="1">
    <location>
        <begin position="1"/>
        <end position="20"/>
    </location>
</feature>
<dbReference type="EMBL" id="ABEU02000007">
    <property type="status" value="NOT_ANNOTATED_CDS"/>
    <property type="molecule type" value="Genomic_DNA"/>
</dbReference>
<keyword evidence="3" id="KW-1185">Reference proteome</keyword>
<dbReference type="EnsemblPlants" id="Pp3c7_25620V3.2">
    <property type="protein sequence ID" value="PAC:32923125.CDS.1"/>
    <property type="gene ID" value="Pp3c7_25620"/>
</dbReference>
<evidence type="ECO:0000256" key="1">
    <source>
        <dbReference type="SAM" id="MobiDB-lite"/>
    </source>
</evidence>